<dbReference type="GO" id="GO:0009279">
    <property type="term" value="C:cell outer membrane"/>
    <property type="evidence" value="ECO:0007669"/>
    <property type="project" value="UniProtKB-SubCell"/>
</dbReference>
<gene>
    <name evidence="9" type="ORF">BatF92_45300</name>
    <name evidence="14" type="ORF">DW011_13020</name>
    <name evidence="11" type="ORF">GAN59_13945</name>
    <name evidence="10" type="ORF">GAN93_05875</name>
    <name evidence="12" type="ORF">K0H07_13720</name>
    <name evidence="13" type="ORF">PO127_01360</name>
</gene>
<reference evidence="13" key="5">
    <citation type="submission" date="2022-10" db="EMBL/GenBank/DDBJ databases">
        <title>Human gut microbiome strain richness.</title>
        <authorList>
            <person name="Chen-Liaw A."/>
        </authorList>
    </citation>
    <scope>NUCLEOTIDE SEQUENCE</scope>
    <source>
        <strain evidence="13">1001283st1_A3_1001283B150304_161114</strain>
    </source>
</reference>
<dbReference type="EMBL" id="WCSB01000003">
    <property type="protein sequence ID" value="KAB4454374.1"/>
    <property type="molecule type" value="Genomic_DNA"/>
</dbReference>
<dbReference type="EMBL" id="WCRS01000009">
    <property type="protein sequence ID" value="KAB4473011.1"/>
    <property type="molecule type" value="Genomic_DNA"/>
</dbReference>
<evidence type="ECO:0000313" key="18">
    <source>
        <dbReference type="Proteomes" id="UP000500882"/>
    </source>
</evidence>
<keyword evidence="3 6" id="KW-0732">Signal</keyword>
<accession>C6IIS5</accession>
<dbReference type="EMBL" id="AP022660">
    <property type="protein sequence ID" value="BCA52588.1"/>
    <property type="molecule type" value="Genomic_DNA"/>
</dbReference>
<dbReference type="InterPro" id="IPR011990">
    <property type="entry name" value="TPR-like_helical_dom_sf"/>
</dbReference>
<evidence type="ECO:0000313" key="12">
    <source>
        <dbReference type="EMBL" id="MCE9238201.1"/>
    </source>
</evidence>
<keyword evidence="4" id="KW-0472">Membrane</keyword>
<dbReference type="Proteomes" id="UP000460317">
    <property type="component" value="Unassembled WGS sequence"/>
</dbReference>
<evidence type="ECO:0000256" key="1">
    <source>
        <dbReference type="ARBA" id="ARBA00004442"/>
    </source>
</evidence>
<comment type="subcellular location">
    <subcellularLocation>
        <location evidence="1">Cell outer membrane</location>
    </subcellularLocation>
</comment>
<evidence type="ECO:0000256" key="4">
    <source>
        <dbReference type="ARBA" id="ARBA00023136"/>
    </source>
</evidence>
<dbReference type="EMBL" id="QROV01000014">
    <property type="protein sequence ID" value="RHL58114.1"/>
    <property type="molecule type" value="Genomic_DNA"/>
</dbReference>
<evidence type="ECO:0000313" key="14">
    <source>
        <dbReference type="EMBL" id="RHL58114.1"/>
    </source>
</evidence>
<reference evidence="16 17" key="2">
    <citation type="journal article" date="2019" name="Nat. Med.">
        <title>A library of human gut bacterial isolates paired with longitudinal multiomics data enables mechanistic microbiome research.</title>
        <authorList>
            <person name="Poyet M."/>
            <person name="Groussin M."/>
            <person name="Gibbons S.M."/>
            <person name="Avila-Pacheco J."/>
            <person name="Jiang X."/>
            <person name="Kearney S.M."/>
            <person name="Perrotta A.R."/>
            <person name="Berdy B."/>
            <person name="Zhao S."/>
            <person name="Lieberman T.D."/>
            <person name="Swanson P.K."/>
            <person name="Smith M."/>
            <person name="Roesemann S."/>
            <person name="Alexander J.E."/>
            <person name="Rich S.A."/>
            <person name="Livny J."/>
            <person name="Vlamakis H."/>
            <person name="Clish C."/>
            <person name="Bullock K."/>
            <person name="Deik A."/>
            <person name="Scott J."/>
            <person name="Pierce K.A."/>
            <person name="Xavier R.J."/>
            <person name="Alm E.J."/>
        </authorList>
    </citation>
    <scope>NUCLEOTIDE SEQUENCE [LARGE SCALE GENOMIC DNA]</scope>
    <source>
        <strain evidence="11 17">BIOML-A156</strain>
        <strain evidence="10 16">BIOML-A165</strain>
    </source>
</reference>
<feature type="chain" id="PRO_5042802839" evidence="6">
    <location>
        <begin position="22"/>
        <end position="489"/>
    </location>
</feature>
<dbReference type="Pfam" id="PF07980">
    <property type="entry name" value="SusD_RagB"/>
    <property type="match status" value="1"/>
</dbReference>
<sequence>MNNMKKVYAMILLTASLFTTSCSDWLDVAPSNQVNGDKLFEVGDGYRNALNGIYLNLGTSSMYGKSISWGFMDVIAQYYQSGSSYMKSTSSYYKAANYKFDDSDVKSIISSIWSVGYNNIANCNNLIANVSEASPSVFAEDELEKNMIWGEALGLRALIHFDMLRMFAPSMLKDDGKAYIPYVDVYPTIVPSYENNKEILRKIVNDLKAAKDLLAKCDTIKENKHWMSTENRMLAVNSGTSGELAKDVFFAYRGYRMNYYAVTAMLARVYCWAGEYGNAYKEAKEVVDATYSTGSTSTASCFNFSNSLTTNRKDYNSIIMTFFKSTCYEDYLPYMTKGNDVVLVVNTTNLFGDEAGADDRNLDLFGDWDGGDIKYSFKYDIKEGTSGTDMIPAIRLSEMYYIMGEYFAYKDEFSKAGEMLDKVRYARGISTTNLASSIGSLEVFHTHLIKEMRREFVGEGQMFFQYKRLDQKPKDNVVFVFDKPNNEDI</sequence>
<reference evidence="9 18" key="3">
    <citation type="submission" date="2020-02" db="EMBL/GenBank/DDBJ databases">
        <title>Whole-genome sequencing and comparative analysis of the genomes of Bacteroides thetaiotaomicron and Escherichia coli isolated from a healthy resident in Vietnam.</title>
        <authorList>
            <person name="Mohsin M."/>
            <person name="Tanaka K."/>
            <person name="Kawahara R."/>
            <person name="Kondo S."/>
            <person name="Noguchi H."/>
            <person name="Motooka D."/>
            <person name="Nakamura S."/>
            <person name="Khong D.T."/>
            <person name="Nguyen T.N."/>
            <person name="Tran H.T."/>
            <person name="Yamamoto Y."/>
        </authorList>
    </citation>
    <scope>NUCLEOTIDE SEQUENCE [LARGE SCALE GENOMIC DNA]</scope>
    <source>
        <strain evidence="9 18">F9-2</strain>
    </source>
</reference>
<evidence type="ECO:0000313" key="16">
    <source>
        <dbReference type="Proteomes" id="UP000460317"/>
    </source>
</evidence>
<dbReference type="AlphaFoldDB" id="C6IIS5"/>
<feature type="domain" description="RagB/SusD" evidence="7">
    <location>
        <begin position="381"/>
        <end position="471"/>
    </location>
</feature>
<keyword evidence="5" id="KW-0998">Cell outer membrane</keyword>
<dbReference type="InterPro" id="IPR033985">
    <property type="entry name" value="SusD-like_N"/>
</dbReference>
<evidence type="ECO:0000256" key="3">
    <source>
        <dbReference type="ARBA" id="ARBA00022729"/>
    </source>
</evidence>
<dbReference type="Gene3D" id="1.25.40.390">
    <property type="match status" value="2"/>
</dbReference>
<dbReference type="Proteomes" id="UP000488521">
    <property type="component" value="Unassembled WGS sequence"/>
</dbReference>
<name>C6IIS5_BACT4</name>
<proteinExistence type="inferred from homology"/>
<reference evidence="12" key="4">
    <citation type="submission" date="2021-07" db="EMBL/GenBank/DDBJ databases">
        <title>Comparative genomics of Bacteroides fragilis group isolates reveals species-dependent resistance mechanisms and validates clinical tools for resistance prediction.</title>
        <authorList>
            <person name="Wallace M.J."/>
            <person name="Jean S."/>
            <person name="Wallace M.A."/>
            <person name="Carey-Ann B.D."/>
            <person name="Dantas G."/>
        </authorList>
    </citation>
    <scope>NUCLEOTIDE SEQUENCE</scope>
    <source>
        <strain evidence="12">BJH_160</strain>
    </source>
</reference>
<evidence type="ECO:0000256" key="2">
    <source>
        <dbReference type="ARBA" id="ARBA00006275"/>
    </source>
</evidence>
<dbReference type="InterPro" id="IPR012944">
    <property type="entry name" value="SusD_RagB_dom"/>
</dbReference>
<reference evidence="14 15" key="1">
    <citation type="submission" date="2018-08" db="EMBL/GenBank/DDBJ databases">
        <title>A genome reference for cultivated species of the human gut microbiota.</title>
        <authorList>
            <person name="Zou Y."/>
            <person name="Xue W."/>
            <person name="Luo G."/>
        </authorList>
    </citation>
    <scope>NUCLEOTIDE SEQUENCE [LARGE SCALE GENOMIC DNA]</scope>
    <source>
        <strain evidence="14 15">AF37-12</strain>
    </source>
</reference>
<dbReference type="HOGENOM" id="CLU_015553_3_5_10"/>
<evidence type="ECO:0000313" key="11">
    <source>
        <dbReference type="EMBL" id="KAB4473011.1"/>
    </source>
</evidence>
<dbReference type="Proteomes" id="UP001200544">
    <property type="component" value="Unassembled WGS sequence"/>
</dbReference>
<evidence type="ECO:0000313" key="17">
    <source>
        <dbReference type="Proteomes" id="UP000488521"/>
    </source>
</evidence>
<feature type="signal peptide" evidence="6">
    <location>
        <begin position="1"/>
        <end position="21"/>
    </location>
</feature>
<organism evidence="11 17">
    <name type="scientific">Bacteroides thetaiotaomicron</name>
    <dbReference type="NCBI Taxonomy" id="818"/>
    <lineage>
        <taxon>Bacteria</taxon>
        <taxon>Pseudomonadati</taxon>
        <taxon>Bacteroidota</taxon>
        <taxon>Bacteroidia</taxon>
        <taxon>Bacteroidales</taxon>
        <taxon>Bacteroidaceae</taxon>
        <taxon>Bacteroides</taxon>
    </lineage>
</organism>
<evidence type="ECO:0000313" key="9">
    <source>
        <dbReference type="EMBL" id="BCA52588.1"/>
    </source>
</evidence>
<evidence type="ECO:0000259" key="8">
    <source>
        <dbReference type="Pfam" id="PF14322"/>
    </source>
</evidence>
<feature type="domain" description="SusD-like N-terminal" evidence="8">
    <location>
        <begin position="81"/>
        <end position="216"/>
    </location>
</feature>
<dbReference type="SUPFAM" id="SSF48452">
    <property type="entry name" value="TPR-like"/>
    <property type="match status" value="1"/>
</dbReference>
<dbReference type="PROSITE" id="PS51257">
    <property type="entry name" value="PROKAR_LIPOPROTEIN"/>
    <property type="match status" value="1"/>
</dbReference>
<comment type="similarity">
    <text evidence="2">Belongs to the SusD family.</text>
</comment>
<evidence type="ECO:0000313" key="13">
    <source>
        <dbReference type="EMBL" id="MDC2234392.1"/>
    </source>
</evidence>
<dbReference type="Proteomes" id="UP001217776">
    <property type="component" value="Unassembled WGS sequence"/>
</dbReference>
<evidence type="ECO:0000256" key="6">
    <source>
        <dbReference type="SAM" id="SignalP"/>
    </source>
</evidence>
<dbReference type="EMBL" id="JAHYQA010000007">
    <property type="protein sequence ID" value="MCE9238201.1"/>
    <property type="molecule type" value="Genomic_DNA"/>
</dbReference>
<dbReference type="RefSeq" id="WP_008767495.1">
    <property type="nucleotide sequence ID" value="NZ_AP022660.1"/>
</dbReference>
<dbReference type="Proteomes" id="UP000500882">
    <property type="component" value="Chromosome"/>
</dbReference>
<protein>
    <submittedName>
        <fullName evidence="11">RagB/SusD family nutrient uptake outer membrane protein</fullName>
    </submittedName>
</protein>
<evidence type="ECO:0000313" key="10">
    <source>
        <dbReference type="EMBL" id="KAB4454374.1"/>
    </source>
</evidence>
<dbReference type="Pfam" id="PF14322">
    <property type="entry name" value="SusD-like_3"/>
    <property type="match status" value="1"/>
</dbReference>
<evidence type="ECO:0000313" key="15">
    <source>
        <dbReference type="Proteomes" id="UP000283616"/>
    </source>
</evidence>
<evidence type="ECO:0000256" key="5">
    <source>
        <dbReference type="ARBA" id="ARBA00023237"/>
    </source>
</evidence>
<dbReference type="Proteomes" id="UP000283616">
    <property type="component" value="Unassembled WGS sequence"/>
</dbReference>
<evidence type="ECO:0000259" key="7">
    <source>
        <dbReference type="Pfam" id="PF07980"/>
    </source>
</evidence>
<dbReference type="EMBL" id="JAQNVG010000002">
    <property type="protein sequence ID" value="MDC2234392.1"/>
    <property type="molecule type" value="Genomic_DNA"/>
</dbReference>